<dbReference type="PANTHER" id="PTHR45833">
    <property type="entry name" value="METHIONINE SYNTHASE"/>
    <property type="match status" value="1"/>
</dbReference>
<keyword evidence="2 8" id="KW-0489">Methyltransferase</keyword>
<dbReference type="Pfam" id="PF02574">
    <property type="entry name" value="S-methyl_trans"/>
    <property type="match status" value="1"/>
</dbReference>
<keyword evidence="6" id="KW-0170">Cobalt</keyword>
<feature type="binding site" evidence="8">
    <location>
        <position position="290"/>
    </location>
    <ligand>
        <name>Zn(2+)</name>
        <dbReference type="ChEBI" id="CHEBI:29105"/>
    </ligand>
</feature>
<dbReference type="PROSITE" id="PS50970">
    <property type="entry name" value="HCY"/>
    <property type="match status" value="1"/>
</dbReference>
<proteinExistence type="inferred from homology"/>
<dbReference type="SUPFAM" id="SSF82282">
    <property type="entry name" value="Homocysteine S-methyltransferase"/>
    <property type="match status" value="1"/>
</dbReference>
<keyword evidence="4" id="KW-0949">S-adenosyl-L-methionine</keyword>
<comment type="pathway">
    <text evidence="7">Amino-acid biosynthesis; L-methionine biosynthesis via de novo pathway.</text>
</comment>
<evidence type="ECO:0000259" key="10">
    <source>
        <dbReference type="PROSITE" id="PS50970"/>
    </source>
</evidence>
<evidence type="ECO:0000256" key="7">
    <source>
        <dbReference type="ARBA" id="ARBA00034478"/>
    </source>
</evidence>
<protein>
    <recommendedName>
        <fullName evidence="10">Hcy-binding domain-containing protein</fullName>
    </recommendedName>
</protein>
<dbReference type="PANTHER" id="PTHR45833:SF1">
    <property type="entry name" value="METHIONINE SYNTHASE"/>
    <property type="match status" value="1"/>
</dbReference>
<evidence type="ECO:0000256" key="4">
    <source>
        <dbReference type="ARBA" id="ARBA00022691"/>
    </source>
</evidence>
<accession>A0ABN8SYF8</accession>
<comment type="similarity">
    <text evidence="1">Belongs to the vitamin-B12 dependent methionine synthase family.</text>
</comment>
<evidence type="ECO:0000256" key="3">
    <source>
        <dbReference type="ARBA" id="ARBA00022679"/>
    </source>
</evidence>
<keyword evidence="3 8" id="KW-0808">Transferase</keyword>
<keyword evidence="5 8" id="KW-0479">Metal-binding</keyword>
<dbReference type="Proteomes" id="UP001159427">
    <property type="component" value="Unassembled WGS sequence"/>
</dbReference>
<evidence type="ECO:0000256" key="2">
    <source>
        <dbReference type="ARBA" id="ARBA00022603"/>
    </source>
</evidence>
<dbReference type="InterPro" id="IPR036589">
    <property type="entry name" value="HCY_dom_sf"/>
</dbReference>
<keyword evidence="8" id="KW-0862">Zinc</keyword>
<evidence type="ECO:0000313" key="11">
    <source>
        <dbReference type="EMBL" id="CAH3196423.1"/>
    </source>
</evidence>
<feature type="compositionally biased region" description="Low complexity" evidence="9">
    <location>
        <begin position="407"/>
        <end position="429"/>
    </location>
</feature>
<feature type="binding site" evidence="8">
    <location>
        <position position="353"/>
    </location>
    <ligand>
        <name>Zn(2+)</name>
        <dbReference type="ChEBI" id="CHEBI:29105"/>
    </ligand>
</feature>
<feature type="binding site" evidence="8">
    <location>
        <position position="354"/>
    </location>
    <ligand>
        <name>Zn(2+)</name>
        <dbReference type="ChEBI" id="CHEBI:29105"/>
    </ligand>
</feature>
<feature type="domain" description="Hcy-binding" evidence="10">
    <location>
        <begin position="49"/>
        <end position="368"/>
    </location>
</feature>
<comment type="caution">
    <text evidence="11">The sequence shown here is derived from an EMBL/GenBank/DDBJ whole genome shotgun (WGS) entry which is preliminary data.</text>
</comment>
<evidence type="ECO:0000256" key="6">
    <source>
        <dbReference type="ARBA" id="ARBA00023285"/>
    </source>
</evidence>
<dbReference type="Gene3D" id="3.20.20.330">
    <property type="entry name" value="Homocysteine-binding-like domain"/>
    <property type="match status" value="1"/>
</dbReference>
<dbReference type="InterPro" id="IPR050554">
    <property type="entry name" value="Met_Synthase/Corrinoid"/>
</dbReference>
<comment type="cofactor">
    <cofactor evidence="8">
        <name>Zn(2+)</name>
        <dbReference type="ChEBI" id="CHEBI:29105"/>
    </cofactor>
</comment>
<keyword evidence="12" id="KW-1185">Reference proteome</keyword>
<evidence type="ECO:0000256" key="1">
    <source>
        <dbReference type="ARBA" id="ARBA00010398"/>
    </source>
</evidence>
<gene>
    <name evidence="11" type="ORF">PEVE_00032590</name>
</gene>
<evidence type="ECO:0000256" key="5">
    <source>
        <dbReference type="ARBA" id="ARBA00022723"/>
    </source>
</evidence>
<feature type="region of interest" description="Disordered" evidence="9">
    <location>
        <begin position="406"/>
        <end position="434"/>
    </location>
</feature>
<evidence type="ECO:0000313" key="12">
    <source>
        <dbReference type="Proteomes" id="UP001159427"/>
    </source>
</evidence>
<reference evidence="11 12" key="1">
    <citation type="submission" date="2022-05" db="EMBL/GenBank/DDBJ databases">
        <authorList>
            <consortium name="Genoscope - CEA"/>
            <person name="William W."/>
        </authorList>
    </citation>
    <scope>NUCLEOTIDE SEQUENCE [LARGE SCALE GENOMIC DNA]</scope>
</reference>
<dbReference type="InterPro" id="IPR003726">
    <property type="entry name" value="HCY_dom"/>
</dbReference>
<dbReference type="EMBL" id="CALNXI010004763">
    <property type="protein sequence ID" value="CAH3196423.1"/>
    <property type="molecule type" value="Genomic_DNA"/>
</dbReference>
<organism evidence="11 12">
    <name type="scientific">Porites evermanni</name>
    <dbReference type="NCBI Taxonomy" id="104178"/>
    <lineage>
        <taxon>Eukaryota</taxon>
        <taxon>Metazoa</taxon>
        <taxon>Cnidaria</taxon>
        <taxon>Anthozoa</taxon>
        <taxon>Hexacorallia</taxon>
        <taxon>Scleractinia</taxon>
        <taxon>Fungiina</taxon>
        <taxon>Poritidae</taxon>
        <taxon>Porites</taxon>
    </lineage>
</organism>
<name>A0ABN8SYF8_9CNID</name>
<evidence type="ECO:0000256" key="8">
    <source>
        <dbReference type="PROSITE-ProRule" id="PRU00333"/>
    </source>
</evidence>
<sequence>MHVLRFIEKSLSRSLRFSFLVINNSISSSSKMAPTVKANAPSEVQIDVSAELEATLKKRIMILDGGMGTMIQSYRLEEEDFRGEEFKNHSHNLKGNNDFLSLTQPHIIEEIHKGYLEAGSDIIETNTFSGTSIAQADYGTEHLVYRLNKTSAEIAKRAAKEVTEATGVKRYVAGAMGPTNRTLSISPSVENPGYRNITFDELVEAYAEQGRGLLDGGSDILMVETIFDTANAKAALFAIDKLFESEYKPVPIFVSGTIVDKSGRTLSGQTTDAFVISVSHSKPLSIGLNCALGANEMRPFIEAVGLCTTAYVLCYPNAGLPNTFGGYDETPEVTAEQLKNFAKDGLVNLVGGCCGTTPAHIKAIAEAVRPFKPRPMPEDHFANAMNLSGLWILSFIRFMFSFPPTPSLTSSSTSSSSSSSSPSSSSSSSQCSYQDFIHWGPQDL</sequence>
<evidence type="ECO:0000256" key="9">
    <source>
        <dbReference type="SAM" id="MobiDB-lite"/>
    </source>
</evidence>